<dbReference type="Gene3D" id="3.90.550.10">
    <property type="entry name" value="Spore Coat Polysaccharide Biosynthesis Protein SpsA, Chain A"/>
    <property type="match status" value="1"/>
</dbReference>
<evidence type="ECO:0000313" key="3">
    <source>
        <dbReference type="Proteomes" id="UP000198402"/>
    </source>
</evidence>
<dbReference type="InterPro" id="IPR001173">
    <property type="entry name" value="Glyco_trans_2-like"/>
</dbReference>
<sequence>MTKLTLVVPTYNLSHYFDDTLATIAAQTEAFELWLIDDHSTDGTAEKAVQFANGIPMFHVEQFTAHQGVSAARNFGITHASGDAVAFVDGDDRLHPDYVKTLAQGFQADTPAVAVGYRWWSQPLDQRDHYEQISQRAMFQQASRHGSEVGGYIWNKAYSLPALRQQQLLFDESLTIAEDYLFTATFVANNPGIYRYDPAVRYTKVNRPGSTIHSRSLAERRVENQVFDQIYRLGEYL</sequence>
<dbReference type="AlphaFoldDB" id="A0A1Z5IJ19"/>
<gene>
    <name evidence="2" type="ORF">IWT126_01604</name>
</gene>
<feature type="domain" description="Glycosyltransferase 2-like" evidence="1">
    <location>
        <begin position="6"/>
        <end position="132"/>
    </location>
</feature>
<evidence type="ECO:0000259" key="1">
    <source>
        <dbReference type="Pfam" id="PF00535"/>
    </source>
</evidence>
<evidence type="ECO:0000313" key="2">
    <source>
        <dbReference type="EMBL" id="GAX01562.1"/>
    </source>
</evidence>
<dbReference type="PANTHER" id="PTHR22916">
    <property type="entry name" value="GLYCOSYLTRANSFERASE"/>
    <property type="match status" value="1"/>
</dbReference>
<keyword evidence="3" id="KW-1185">Reference proteome</keyword>
<name>A0A1Z5IJ19_9LACO</name>
<accession>A0A1Z5IJ19</accession>
<dbReference type="Proteomes" id="UP000198402">
    <property type="component" value="Unassembled WGS sequence"/>
</dbReference>
<comment type="caution">
    <text evidence="2">The sequence shown here is derived from an EMBL/GenBank/DDBJ whole genome shotgun (WGS) entry which is preliminary data.</text>
</comment>
<protein>
    <submittedName>
        <fullName evidence="2">Glycosyltransferase</fullName>
    </submittedName>
</protein>
<organism evidence="2 3">
    <name type="scientific">Secundilactobacillus silagei JCM 19001</name>
    <dbReference type="NCBI Taxonomy" id="1302250"/>
    <lineage>
        <taxon>Bacteria</taxon>
        <taxon>Bacillati</taxon>
        <taxon>Bacillota</taxon>
        <taxon>Bacilli</taxon>
        <taxon>Lactobacillales</taxon>
        <taxon>Lactobacillaceae</taxon>
        <taxon>Secundilactobacillus</taxon>
    </lineage>
</organism>
<dbReference type="PANTHER" id="PTHR22916:SF3">
    <property type="entry name" value="UDP-GLCNAC:BETAGAL BETA-1,3-N-ACETYLGLUCOSAMINYLTRANSFERASE-LIKE PROTEIN 1"/>
    <property type="match status" value="1"/>
</dbReference>
<reference evidence="2 3" key="1">
    <citation type="submission" date="2015-11" db="EMBL/GenBank/DDBJ databases">
        <title>Draft genome sequences of new species of the genus Lactobacillus isolated from orchardgrass silage.</title>
        <authorList>
            <person name="Tohno M."/>
            <person name="Tanizawa Y."/>
            <person name="Arita M."/>
        </authorList>
    </citation>
    <scope>NUCLEOTIDE SEQUENCE [LARGE SCALE GENOMIC DNA]</scope>
    <source>
        <strain evidence="2 3">IWT126</strain>
    </source>
</reference>
<proteinExistence type="predicted"/>
<dbReference type="EMBL" id="BCMG01000008">
    <property type="protein sequence ID" value="GAX01562.1"/>
    <property type="molecule type" value="Genomic_DNA"/>
</dbReference>
<dbReference type="STRING" id="1302250.GCA_001313225_02375"/>
<dbReference type="GO" id="GO:0016758">
    <property type="term" value="F:hexosyltransferase activity"/>
    <property type="evidence" value="ECO:0007669"/>
    <property type="project" value="UniProtKB-ARBA"/>
</dbReference>
<dbReference type="SUPFAM" id="SSF53448">
    <property type="entry name" value="Nucleotide-diphospho-sugar transferases"/>
    <property type="match status" value="1"/>
</dbReference>
<dbReference type="Pfam" id="PF00535">
    <property type="entry name" value="Glycos_transf_2"/>
    <property type="match status" value="1"/>
</dbReference>
<dbReference type="InterPro" id="IPR029044">
    <property type="entry name" value="Nucleotide-diphossugar_trans"/>
</dbReference>
<dbReference type="CDD" id="cd00761">
    <property type="entry name" value="Glyco_tranf_GTA_type"/>
    <property type="match status" value="1"/>
</dbReference>